<dbReference type="RefSeq" id="WP_093796386.1">
    <property type="nucleotide sequence ID" value="NZ_CP155571.1"/>
</dbReference>
<reference evidence="2" key="1">
    <citation type="submission" date="2024-05" db="EMBL/GenBank/DDBJ databases">
        <title>Isolation and characterization of Sporomusa carbonis sp. nov., a carboxydotrophic hydrogenogen in the genus of Sporomusa isolated from a charcoal burning pile.</title>
        <authorList>
            <person name="Boeer T."/>
            <person name="Rosenbaum F."/>
            <person name="Eysell L."/>
            <person name="Mueller V."/>
            <person name="Daniel R."/>
            <person name="Poehlein A."/>
        </authorList>
    </citation>
    <scope>NUCLEOTIDE SEQUENCE [LARGE SCALE GENOMIC DNA]</scope>
    <source>
        <strain evidence="2">DSM 3132</strain>
    </source>
</reference>
<gene>
    <name evidence="2" type="ORF">SPACI_033760</name>
</gene>
<keyword evidence="1" id="KW-0812">Transmembrane</keyword>
<evidence type="ECO:0000256" key="1">
    <source>
        <dbReference type="SAM" id="Phobius"/>
    </source>
</evidence>
<accession>A0ABZ3J509</accession>
<keyword evidence="1" id="KW-1133">Transmembrane helix</keyword>
<keyword evidence="3" id="KW-1185">Reference proteome</keyword>
<organism evidence="2 3">
    <name type="scientific">Sporomusa acidovorans (strain ATCC 49682 / DSM 3132 / Mol)</name>
    <dbReference type="NCBI Taxonomy" id="1123286"/>
    <lineage>
        <taxon>Bacteria</taxon>
        <taxon>Bacillati</taxon>
        <taxon>Bacillota</taxon>
        <taxon>Negativicutes</taxon>
        <taxon>Selenomonadales</taxon>
        <taxon>Sporomusaceae</taxon>
        <taxon>Sporomusa</taxon>
    </lineage>
</organism>
<keyword evidence="1" id="KW-0472">Membrane</keyword>
<evidence type="ECO:0000313" key="3">
    <source>
        <dbReference type="Proteomes" id="UP000216052"/>
    </source>
</evidence>
<proteinExistence type="predicted"/>
<sequence length="83" mass="9101">MALVLMPILLISAACNFGFNALSIFLISALFITITIISSVAVFGSLGYLWSSYGLFVTLAIILGFGFLLMLNPDYRRRMETDA</sequence>
<evidence type="ECO:0000313" key="2">
    <source>
        <dbReference type="EMBL" id="XFO73290.1"/>
    </source>
</evidence>
<feature type="transmembrane region" description="Helical" evidence="1">
    <location>
        <begin position="53"/>
        <end position="71"/>
    </location>
</feature>
<feature type="transmembrane region" description="Helical" evidence="1">
    <location>
        <begin position="24"/>
        <end position="46"/>
    </location>
</feature>
<dbReference type="EMBL" id="CP155571">
    <property type="protein sequence ID" value="XFO73290.1"/>
    <property type="molecule type" value="Genomic_DNA"/>
</dbReference>
<name>A0ABZ3J509_SPOA4</name>
<dbReference type="Proteomes" id="UP000216052">
    <property type="component" value="Chromosome"/>
</dbReference>
<evidence type="ECO:0008006" key="4">
    <source>
        <dbReference type="Google" id="ProtNLM"/>
    </source>
</evidence>
<protein>
    <recommendedName>
        <fullName evidence="4">NADH-quinone oxidoreductase subunit J</fullName>
    </recommendedName>
</protein>